<gene>
    <name evidence="2" type="ORF">SAMN05421837_109321</name>
</gene>
<keyword evidence="1" id="KW-0472">Membrane</keyword>
<keyword evidence="1" id="KW-0812">Transmembrane</keyword>
<proteinExistence type="predicted"/>
<dbReference type="RefSeq" id="WP_086684414.1">
    <property type="nucleotide sequence ID" value="NZ_FNUJ01000009.1"/>
</dbReference>
<accession>A0A1H5RDP8</accession>
<evidence type="ECO:0008006" key="4">
    <source>
        <dbReference type="Google" id="ProtNLM"/>
    </source>
</evidence>
<keyword evidence="1" id="KW-1133">Transmembrane helix</keyword>
<dbReference type="STRING" id="218821.SAMN05421837_109321"/>
<reference evidence="3" key="1">
    <citation type="submission" date="2016-10" db="EMBL/GenBank/DDBJ databases">
        <authorList>
            <person name="Varghese N."/>
            <person name="Submissions S."/>
        </authorList>
    </citation>
    <scope>NUCLEOTIDE SEQUENCE [LARGE SCALE GENOMIC DNA]</scope>
    <source>
        <strain evidence="3">DSM 44654</strain>
    </source>
</reference>
<keyword evidence="3" id="KW-1185">Reference proteome</keyword>
<evidence type="ECO:0000313" key="3">
    <source>
        <dbReference type="Proteomes" id="UP000198878"/>
    </source>
</evidence>
<protein>
    <recommendedName>
        <fullName evidence="4">DUF2510 domain-containing protein</fullName>
    </recommendedName>
</protein>
<dbReference type="Proteomes" id="UP000198878">
    <property type="component" value="Unassembled WGS sequence"/>
</dbReference>
<feature type="transmembrane region" description="Helical" evidence="1">
    <location>
        <begin position="12"/>
        <end position="36"/>
    </location>
</feature>
<name>A0A1H5RDP8_9PSEU</name>
<sequence length="75" mass="8503">MTPRTIKTREPLTAILHLIHLLITLATCGLWLPGWIAVTIIGKRTTTTVTPVWGLPEEFNVNGALWRWDGQRWVA</sequence>
<evidence type="ECO:0000313" key="2">
    <source>
        <dbReference type="EMBL" id="SEF36164.1"/>
    </source>
</evidence>
<evidence type="ECO:0000256" key="1">
    <source>
        <dbReference type="SAM" id="Phobius"/>
    </source>
</evidence>
<dbReference type="EMBL" id="FNUJ01000009">
    <property type="protein sequence ID" value="SEF36164.1"/>
    <property type="molecule type" value="Genomic_DNA"/>
</dbReference>
<organism evidence="2 3">
    <name type="scientific">Amycolatopsis pretoriensis</name>
    <dbReference type="NCBI Taxonomy" id="218821"/>
    <lineage>
        <taxon>Bacteria</taxon>
        <taxon>Bacillati</taxon>
        <taxon>Actinomycetota</taxon>
        <taxon>Actinomycetes</taxon>
        <taxon>Pseudonocardiales</taxon>
        <taxon>Pseudonocardiaceae</taxon>
        <taxon>Amycolatopsis</taxon>
    </lineage>
</organism>
<dbReference type="AlphaFoldDB" id="A0A1H5RDP8"/>